<dbReference type="Gene3D" id="3.90.70.10">
    <property type="entry name" value="Cysteine proteinases"/>
    <property type="match status" value="1"/>
</dbReference>
<dbReference type="InterPro" id="IPR038765">
    <property type="entry name" value="Papain-like_cys_pep_sf"/>
</dbReference>
<name>A0ABQ8XZM6_9EUKA</name>
<keyword evidence="2" id="KW-0378">Hydrolase</keyword>
<dbReference type="Pfam" id="PF00443">
    <property type="entry name" value="UCH"/>
    <property type="match status" value="1"/>
</dbReference>
<gene>
    <name evidence="2" type="ORF">M0813_26951</name>
</gene>
<dbReference type="GO" id="GO:0016787">
    <property type="term" value="F:hydrolase activity"/>
    <property type="evidence" value="ECO:0007669"/>
    <property type="project" value="UniProtKB-KW"/>
</dbReference>
<reference evidence="2" key="1">
    <citation type="submission" date="2022-08" db="EMBL/GenBank/DDBJ databases">
        <title>Novel sulfate-reducing endosymbionts in the free-living metamonad Anaeramoeba.</title>
        <authorList>
            <person name="Jerlstrom-Hultqvist J."/>
            <person name="Cepicka I."/>
            <person name="Gallot-Lavallee L."/>
            <person name="Salas-Leiva D."/>
            <person name="Curtis B.A."/>
            <person name="Zahonova K."/>
            <person name="Pipaliya S."/>
            <person name="Dacks J."/>
            <person name="Roger A.J."/>
        </authorList>
    </citation>
    <scope>NUCLEOTIDE SEQUENCE</scope>
    <source>
        <strain evidence="2">Schooner1</strain>
    </source>
</reference>
<evidence type="ECO:0000313" key="2">
    <source>
        <dbReference type="EMBL" id="KAJ6237392.1"/>
    </source>
</evidence>
<organism evidence="2 3">
    <name type="scientific">Anaeramoeba flamelloides</name>
    <dbReference type="NCBI Taxonomy" id="1746091"/>
    <lineage>
        <taxon>Eukaryota</taxon>
        <taxon>Metamonada</taxon>
        <taxon>Anaeramoebidae</taxon>
        <taxon>Anaeramoeba</taxon>
    </lineage>
</organism>
<dbReference type="EMBL" id="JAOAOG010000239">
    <property type="protein sequence ID" value="KAJ6237392.1"/>
    <property type="molecule type" value="Genomic_DNA"/>
</dbReference>
<comment type="caution">
    <text evidence="2">The sequence shown here is derived from an EMBL/GenBank/DDBJ whole genome shotgun (WGS) entry which is preliminary data.</text>
</comment>
<dbReference type="Proteomes" id="UP001150062">
    <property type="component" value="Unassembled WGS sequence"/>
</dbReference>
<dbReference type="InterPro" id="IPR050185">
    <property type="entry name" value="Ub_carboxyl-term_hydrolase"/>
</dbReference>
<dbReference type="PROSITE" id="PS50235">
    <property type="entry name" value="USP_3"/>
    <property type="match status" value="1"/>
</dbReference>
<proteinExistence type="predicted"/>
<dbReference type="PANTHER" id="PTHR21646">
    <property type="entry name" value="UBIQUITIN CARBOXYL-TERMINAL HYDROLASE"/>
    <property type="match status" value="1"/>
</dbReference>
<evidence type="ECO:0000313" key="3">
    <source>
        <dbReference type="Proteomes" id="UP001150062"/>
    </source>
</evidence>
<accession>A0ABQ8XZM6</accession>
<protein>
    <submittedName>
        <fullName evidence="2">Ubiquitin carboxyl-terminal hydrolase</fullName>
    </submittedName>
</protein>
<keyword evidence="3" id="KW-1185">Reference proteome</keyword>
<sequence length="378" mass="43348">MQNTPSFLGETGFTNLGNTDGLSAVLQCLLNIPHLMQFFLVNDFKREINRTNVLGYRGDIATSIGKVLQSYWSGESTVIQPRDIKTVIGKYAPQFSGFGGIDFVELLAFLLDAIHEDCNRIMKKPFVELGDLSKLTDKKASTHVWNTHKLRNDSIITDHFSGQLKATHLCEGCQTETKSFDVINSLNLPIPSLTELNDLRTSESVLGIKEDTITIYDCLRKFQKPADSSLNDKMYCSKCKGFKNCTHQYQIWKLNDILFIRFKRLNLSTREINKCYIDFESRLDLSNFVLCENPEMYQYSLIGVLNYNENNHYTINLKNIVTQNWVQYNDSKTEVMSGFEQAQTKYAHVLIYQSTASEETFSIDKILPQNLLEKNEKK</sequence>
<dbReference type="SUPFAM" id="SSF54001">
    <property type="entry name" value="Cysteine proteinases"/>
    <property type="match status" value="1"/>
</dbReference>
<dbReference type="InterPro" id="IPR001394">
    <property type="entry name" value="Peptidase_C19_UCH"/>
</dbReference>
<evidence type="ECO:0000259" key="1">
    <source>
        <dbReference type="PROSITE" id="PS50235"/>
    </source>
</evidence>
<feature type="domain" description="USP" evidence="1">
    <location>
        <begin position="11"/>
        <end position="355"/>
    </location>
</feature>
<dbReference type="InterPro" id="IPR028889">
    <property type="entry name" value="USP"/>
</dbReference>